<organism evidence="1 2">
    <name type="scientific">Pseudovibrio exalbescens</name>
    <dbReference type="NCBI Taxonomy" id="197461"/>
    <lineage>
        <taxon>Bacteria</taxon>
        <taxon>Pseudomonadati</taxon>
        <taxon>Pseudomonadota</taxon>
        <taxon>Alphaproteobacteria</taxon>
        <taxon>Hyphomicrobiales</taxon>
        <taxon>Stappiaceae</taxon>
        <taxon>Pseudovibrio</taxon>
    </lineage>
</organism>
<sequence length="74" mass="8769">MSIIRRLLNAVFGVLGYRLVRISQIEQEIDDLEFYREIYKIRLRDDIREFDRLSQTLFQDPTPASPPSPQKAET</sequence>
<proteinExistence type="predicted"/>
<protein>
    <submittedName>
        <fullName evidence="1">Uncharacterized protein</fullName>
    </submittedName>
</protein>
<dbReference type="RefSeq" id="WP_028482732.1">
    <property type="nucleotide sequence ID" value="NZ_LVVZ01000022.1"/>
</dbReference>
<evidence type="ECO:0000313" key="2">
    <source>
        <dbReference type="Proteomes" id="UP000185783"/>
    </source>
</evidence>
<name>A0A1U7JE69_9HYPH</name>
<dbReference type="EMBL" id="LVVZ01000022">
    <property type="protein sequence ID" value="OKL42941.1"/>
    <property type="molecule type" value="Genomic_DNA"/>
</dbReference>
<dbReference type="STRING" id="197461.A3843_14390"/>
<comment type="caution">
    <text evidence="1">The sequence shown here is derived from an EMBL/GenBank/DDBJ whole genome shotgun (WGS) entry which is preliminary data.</text>
</comment>
<dbReference type="Proteomes" id="UP000185783">
    <property type="component" value="Unassembled WGS sequence"/>
</dbReference>
<gene>
    <name evidence="1" type="ORF">A3843_14390</name>
</gene>
<reference evidence="1 2" key="1">
    <citation type="submission" date="2016-03" db="EMBL/GenBank/DDBJ databases">
        <title>Genome sequence of Nesiotobacter sp. nov., a moderately halophilic alphaproteobacterium isolated from the Yellow Sea, China.</title>
        <authorList>
            <person name="Zhang G."/>
            <person name="Zhang R."/>
        </authorList>
    </citation>
    <scope>NUCLEOTIDE SEQUENCE [LARGE SCALE GENOMIC DNA]</scope>
    <source>
        <strain evidence="1 2">WB1-6</strain>
    </source>
</reference>
<keyword evidence="2" id="KW-1185">Reference proteome</keyword>
<evidence type="ECO:0000313" key="1">
    <source>
        <dbReference type="EMBL" id="OKL42941.1"/>
    </source>
</evidence>
<dbReference type="AlphaFoldDB" id="A0A1U7JE69"/>
<accession>A0A1U7JE69</accession>